<dbReference type="Gene3D" id="2.60.120.10">
    <property type="entry name" value="Jelly Rolls"/>
    <property type="match status" value="1"/>
</dbReference>
<evidence type="ECO:0000313" key="2">
    <source>
        <dbReference type="Proteomes" id="UP001284601"/>
    </source>
</evidence>
<dbReference type="CDD" id="cd02208">
    <property type="entry name" value="cupin_RmlC-like"/>
    <property type="match status" value="1"/>
</dbReference>
<dbReference type="InterPro" id="IPR011051">
    <property type="entry name" value="RmlC_Cupin_sf"/>
</dbReference>
<dbReference type="InterPro" id="IPR014710">
    <property type="entry name" value="RmlC-like_jellyroll"/>
</dbReference>
<evidence type="ECO:0008006" key="3">
    <source>
        <dbReference type="Google" id="ProtNLM"/>
    </source>
</evidence>
<reference evidence="1 2" key="2">
    <citation type="submission" date="2023-10" db="EMBL/GenBank/DDBJ databases">
        <authorList>
            <person name="Han X.F."/>
        </authorList>
    </citation>
    <scope>NUCLEOTIDE SEQUENCE [LARGE SCALE GENOMIC DNA]</scope>
    <source>
        <strain evidence="1 2">KCTC 39840</strain>
    </source>
</reference>
<accession>A0ABU4HRP0</accession>
<dbReference type="EMBL" id="JAWSTH010000044">
    <property type="protein sequence ID" value="MDW5595977.1"/>
    <property type="molecule type" value="Genomic_DNA"/>
</dbReference>
<sequence>MPVTRDVQTVTSNGASITQLPEGMVVRELITHVDERGSVVELYDPRWGVSPDELVFAYQFTIRPGRAKGWGIHRRHDDRYAFLDGDLELAFFDAREDSSTSGLESRLVLSPYRRLLVTIPRGVWHAERNLGDSDVRVVNFPTIMYDHTNPDKYRLPLDTDELPVRLGPDWQGW</sequence>
<protein>
    <recommendedName>
        <fullName evidence="3">dTDP-4-dehydrorhamnose 3,5-epimerase</fullName>
    </recommendedName>
</protein>
<gene>
    <name evidence="1" type="ORF">R7226_16630</name>
</gene>
<comment type="caution">
    <text evidence="1">The sequence shown here is derived from an EMBL/GenBank/DDBJ whole genome shotgun (WGS) entry which is preliminary data.</text>
</comment>
<name>A0ABU4HRP0_9ACTN</name>
<dbReference type="SUPFAM" id="SSF51182">
    <property type="entry name" value="RmlC-like cupins"/>
    <property type="match status" value="1"/>
</dbReference>
<evidence type="ECO:0000313" key="1">
    <source>
        <dbReference type="EMBL" id="MDW5595977.1"/>
    </source>
</evidence>
<reference evidence="2" key="1">
    <citation type="submission" date="2023-07" db="EMBL/GenBank/DDBJ databases">
        <title>Conexibacter stalactiti sp. nov., isolated from stalactites in a lava cave and emended description of the genus Conexibacter.</title>
        <authorList>
            <person name="Lee S.D."/>
        </authorList>
    </citation>
    <scope>NUCLEOTIDE SEQUENCE [LARGE SCALE GENOMIC DNA]</scope>
    <source>
        <strain evidence="2">KCTC 39840</strain>
    </source>
</reference>
<proteinExistence type="predicted"/>
<keyword evidence="2" id="KW-1185">Reference proteome</keyword>
<organism evidence="1 2">
    <name type="scientific">Conexibacter stalactiti</name>
    <dbReference type="NCBI Taxonomy" id="1940611"/>
    <lineage>
        <taxon>Bacteria</taxon>
        <taxon>Bacillati</taxon>
        <taxon>Actinomycetota</taxon>
        <taxon>Thermoleophilia</taxon>
        <taxon>Solirubrobacterales</taxon>
        <taxon>Conexibacteraceae</taxon>
        <taxon>Conexibacter</taxon>
    </lineage>
</organism>
<dbReference type="RefSeq" id="WP_318598323.1">
    <property type="nucleotide sequence ID" value="NZ_JAWSTH010000044.1"/>
</dbReference>
<dbReference type="Proteomes" id="UP001284601">
    <property type="component" value="Unassembled WGS sequence"/>
</dbReference>